<keyword evidence="7" id="KW-0378">Hydrolase</keyword>
<keyword evidence="9" id="KW-0718">Serine biosynthesis</keyword>
<dbReference type="EC" id="3.1.3.3" evidence="4"/>
<dbReference type="InterPro" id="IPR050582">
    <property type="entry name" value="HAD-like_SerB"/>
</dbReference>
<dbReference type="InterPro" id="IPR004469">
    <property type="entry name" value="PSP"/>
</dbReference>
<proteinExistence type="inferred from homology"/>
<name>A0A0W8I1I6_9MICO</name>
<dbReference type="Pfam" id="PF12710">
    <property type="entry name" value="HAD"/>
    <property type="match status" value="1"/>
</dbReference>
<comment type="pathway">
    <text evidence="2">Amino-acid biosynthesis; L-serine biosynthesis; L-serine from 3-phospho-D-glycerate: step 3/3.</text>
</comment>
<evidence type="ECO:0000313" key="15">
    <source>
        <dbReference type="Proteomes" id="UP000054837"/>
    </source>
</evidence>
<evidence type="ECO:0000256" key="13">
    <source>
        <dbReference type="PIRSR" id="PIRSR604469-1"/>
    </source>
</evidence>
<dbReference type="RefSeq" id="WP_058892479.1">
    <property type="nucleotide sequence ID" value="NZ_LQBL01000032.1"/>
</dbReference>
<feature type="active site" description="Nucleophile" evidence="13">
    <location>
        <position position="85"/>
    </location>
</feature>
<comment type="caution">
    <text evidence="14">The sequence shown here is derived from an EMBL/GenBank/DDBJ whole genome shotgun (WGS) entry which is preliminary data.</text>
</comment>
<dbReference type="SUPFAM" id="SSF56784">
    <property type="entry name" value="HAD-like"/>
    <property type="match status" value="1"/>
</dbReference>
<dbReference type="NCBIfam" id="TIGR00338">
    <property type="entry name" value="serB"/>
    <property type="match status" value="1"/>
</dbReference>
<comment type="cofactor">
    <cofactor evidence="1">
        <name>Mg(2+)</name>
        <dbReference type="ChEBI" id="CHEBI:18420"/>
    </cofactor>
</comment>
<dbReference type="OrthoDB" id="9792539at2"/>
<evidence type="ECO:0000256" key="8">
    <source>
        <dbReference type="ARBA" id="ARBA00022842"/>
    </source>
</evidence>
<dbReference type="AlphaFoldDB" id="A0A0W8I1I6"/>
<organism evidence="14 15">
    <name type="scientific">Serinicoccus chungangensis</name>
    <dbReference type="NCBI Taxonomy" id="767452"/>
    <lineage>
        <taxon>Bacteria</taxon>
        <taxon>Bacillati</taxon>
        <taxon>Actinomycetota</taxon>
        <taxon>Actinomycetes</taxon>
        <taxon>Micrococcales</taxon>
        <taxon>Ornithinimicrobiaceae</taxon>
        <taxon>Serinicoccus</taxon>
    </lineage>
</organism>
<dbReference type="PANTHER" id="PTHR43344:SF2">
    <property type="entry name" value="PHOSPHOSERINE PHOSPHATASE"/>
    <property type="match status" value="1"/>
</dbReference>
<dbReference type="GO" id="GO:0036424">
    <property type="term" value="F:L-phosphoserine phosphatase activity"/>
    <property type="evidence" value="ECO:0007669"/>
    <property type="project" value="InterPro"/>
</dbReference>
<comment type="catalytic activity">
    <reaction evidence="11">
        <text>O-phospho-L-serine + H2O = L-serine + phosphate</text>
        <dbReference type="Rhea" id="RHEA:21208"/>
        <dbReference type="ChEBI" id="CHEBI:15377"/>
        <dbReference type="ChEBI" id="CHEBI:33384"/>
        <dbReference type="ChEBI" id="CHEBI:43474"/>
        <dbReference type="ChEBI" id="CHEBI:57524"/>
        <dbReference type="EC" id="3.1.3.3"/>
    </reaction>
</comment>
<evidence type="ECO:0000313" key="14">
    <source>
        <dbReference type="EMBL" id="KUG51582.1"/>
    </source>
</evidence>
<evidence type="ECO:0000256" key="10">
    <source>
        <dbReference type="ARBA" id="ARBA00031693"/>
    </source>
</evidence>
<dbReference type="UniPathway" id="UPA00135">
    <property type="reaction ID" value="UER00198"/>
</dbReference>
<dbReference type="GO" id="GO:0006564">
    <property type="term" value="P:L-serine biosynthetic process"/>
    <property type="evidence" value="ECO:0007669"/>
    <property type="project" value="UniProtKB-KW"/>
</dbReference>
<evidence type="ECO:0000256" key="1">
    <source>
        <dbReference type="ARBA" id="ARBA00001946"/>
    </source>
</evidence>
<comment type="catalytic activity">
    <reaction evidence="12">
        <text>O-phospho-D-serine + H2O = D-serine + phosphate</text>
        <dbReference type="Rhea" id="RHEA:24873"/>
        <dbReference type="ChEBI" id="CHEBI:15377"/>
        <dbReference type="ChEBI" id="CHEBI:35247"/>
        <dbReference type="ChEBI" id="CHEBI:43474"/>
        <dbReference type="ChEBI" id="CHEBI:58680"/>
        <dbReference type="EC" id="3.1.3.3"/>
    </reaction>
</comment>
<accession>A0A0W8I1I6</accession>
<dbReference type="InterPro" id="IPR036412">
    <property type="entry name" value="HAD-like_sf"/>
</dbReference>
<protein>
    <recommendedName>
        <fullName evidence="4">phosphoserine phosphatase</fullName>
        <ecNumber evidence="4">3.1.3.3</ecNumber>
    </recommendedName>
    <alternativeName>
        <fullName evidence="10">O-phosphoserine phosphohydrolase</fullName>
    </alternativeName>
</protein>
<reference evidence="14 15" key="1">
    <citation type="submission" date="2015-12" db="EMBL/GenBank/DDBJ databases">
        <title>Serinicoccus chungangenesis strain CD08_5 genome sequencing and assembly.</title>
        <authorList>
            <person name="Chander A.M."/>
            <person name="Kaur G."/>
            <person name="Nair G.R."/>
            <person name="Dhawan D.K."/>
            <person name="Kochhar R.K."/>
            <person name="Mayilraj S."/>
            <person name="Bhadada S.K."/>
        </authorList>
    </citation>
    <scope>NUCLEOTIDE SEQUENCE [LARGE SCALE GENOMIC DNA]</scope>
    <source>
        <strain evidence="14 15">CD08_5</strain>
    </source>
</reference>
<dbReference type="Proteomes" id="UP000054837">
    <property type="component" value="Unassembled WGS sequence"/>
</dbReference>
<evidence type="ECO:0000256" key="9">
    <source>
        <dbReference type="ARBA" id="ARBA00023299"/>
    </source>
</evidence>
<evidence type="ECO:0000256" key="3">
    <source>
        <dbReference type="ARBA" id="ARBA00009184"/>
    </source>
</evidence>
<dbReference type="InterPro" id="IPR023214">
    <property type="entry name" value="HAD_sf"/>
</dbReference>
<evidence type="ECO:0000256" key="11">
    <source>
        <dbReference type="ARBA" id="ARBA00048138"/>
    </source>
</evidence>
<keyword evidence="5" id="KW-0028">Amino-acid biosynthesis</keyword>
<gene>
    <name evidence="14" type="ORF">AVL62_09695</name>
</gene>
<evidence type="ECO:0000256" key="6">
    <source>
        <dbReference type="ARBA" id="ARBA00022723"/>
    </source>
</evidence>
<evidence type="ECO:0000256" key="5">
    <source>
        <dbReference type="ARBA" id="ARBA00022605"/>
    </source>
</evidence>
<evidence type="ECO:0000256" key="2">
    <source>
        <dbReference type="ARBA" id="ARBA00005135"/>
    </source>
</evidence>
<keyword evidence="8" id="KW-0460">Magnesium</keyword>
<dbReference type="SFLD" id="SFLDG01136">
    <property type="entry name" value="C1.6:_Phosphoserine_Phosphatas"/>
    <property type="match status" value="1"/>
</dbReference>
<dbReference type="SFLD" id="SFLDF00029">
    <property type="entry name" value="phosphoserine_phosphatase"/>
    <property type="match status" value="1"/>
</dbReference>
<dbReference type="GO" id="GO:0005737">
    <property type="term" value="C:cytoplasm"/>
    <property type="evidence" value="ECO:0007669"/>
    <property type="project" value="TreeGrafter"/>
</dbReference>
<dbReference type="Gene3D" id="3.40.50.1000">
    <property type="entry name" value="HAD superfamily/HAD-like"/>
    <property type="match status" value="1"/>
</dbReference>
<keyword evidence="15" id="KW-1185">Reference proteome</keyword>
<dbReference type="NCBIfam" id="TIGR01488">
    <property type="entry name" value="HAD-SF-IB"/>
    <property type="match status" value="1"/>
</dbReference>
<evidence type="ECO:0000256" key="12">
    <source>
        <dbReference type="ARBA" id="ARBA00048523"/>
    </source>
</evidence>
<evidence type="ECO:0000256" key="4">
    <source>
        <dbReference type="ARBA" id="ARBA00012640"/>
    </source>
</evidence>
<dbReference type="STRING" id="767452.AVL62_09695"/>
<keyword evidence="6" id="KW-0479">Metal-binding</keyword>
<dbReference type="SFLD" id="SFLDG01137">
    <property type="entry name" value="C1.6.1:_Phosphoserine_Phosphat"/>
    <property type="match status" value="1"/>
</dbReference>
<dbReference type="CDD" id="cd07500">
    <property type="entry name" value="HAD_PSP"/>
    <property type="match status" value="1"/>
</dbReference>
<dbReference type="PANTHER" id="PTHR43344">
    <property type="entry name" value="PHOSPHOSERINE PHOSPHATASE"/>
    <property type="match status" value="1"/>
</dbReference>
<dbReference type="SFLD" id="SFLDS00003">
    <property type="entry name" value="Haloacid_Dehalogenase"/>
    <property type="match status" value="1"/>
</dbReference>
<dbReference type="EMBL" id="LQBL01000032">
    <property type="protein sequence ID" value="KUG51582.1"/>
    <property type="molecule type" value="Genomic_DNA"/>
</dbReference>
<evidence type="ECO:0000256" key="7">
    <source>
        <dbReference type="ARBA" id="ARBA00022801"/>
    </source>
</evidence>
<comment type="similarity">
    <text evidence="3">Belongs to the HAD-like hydrolase superfamily. SerB family.</text>
</comment>
<feature type="active site" description="Proton donor" evidence="13">
    <location>
        <position position="87"/>
    </location>
</feature>
<sequence>MVAVPLLTLLSDPSARDLAVTTPYEVGGAAVSGEPRWLRPGSAVQVTVGPQLRLDEDLWSTWQGRGVDVVLQPDGPRRRRVLLADMDSTMIEQECIDELAAHAGVGEQVAGITARAMNGELDFAGALHERVGLLGGLPVGVVDRVLAERITLMPGGPELLATMAAAGGYAALVSGGFTLFTRVVAERLGFDEHRANTLEVEDGRLTGQVVLPVVGQEAKLRALQEISARLGLGHEDVVAVGDGANDLPMLQAAGLGVALHAKPAVARQVPVRVNHGDLTAVLYLQGYAEDEFVRP</sequence>
<dbReference type="GO" id="GO:0000287">
    <property type="term" value="F:magnesium ion binding"/>
    <property type="evidence" value="ECO:0007669"/>
    <property type="project" value="TreeGrafter"/>
</dbReference>